<dbReference type="AlphaFoldDB" id="A0A1V9XYE9"/>
<name>A0A1V9XYE9_9ACAR</name>
<accession>A0A1V9XYE9</accession>
<evidence type="ECO:0000256" key="2">
    <source>
        <dbReference type="SAM" id="Phobius"/>
    </source>
</evidence>
<feature type="transmembrane region" description="Helical" evidence="2">
    <location>
        <begin position="58"/>
        <end position="78"/>
    </location>
</feature>
<reference evidence="4 5" key="1">
    <citation type="journal article" date="2017" name="Gigascience">
        <title>Draft genome of the honey bee ectoparasitic mite, Tropilaelaps mercedesae, is shaped by the parasitic life history.</title>
        <authorList>
            <person name="Dong X."/>
            <person name="Armstrong S.D."/>
            <person name="Xia D."/>
            <person name="Makepeace B.L."/>
            <person name="Darby A.C."/>
            <person name="Kadowaki T."/>
        </authorList>
    </citation>
    <scope>NUCLEOTIDE SEQUENCE [LARGE SCALE GENOMIC DNA]</scope>
    <source>
        <strain evidence="4">Wuxi-XJTLU</strain>
    </source>
</reference>
<protein>
    <submittedName>
        <fullName evidence="4">Lipase member K-like</fullName>
    </submittedName>
</protein>
<dbReference type="InterPro" id="IPR006693">
    <property type="entry name" value="AB_hydrolase_lipase"/>
</dbReference>
<keyword evidence="2" id="KW-0472">Membrane</keyword>
<proteinExistence type="predicted"/>
<evidence type="ECO:0000313" key="5">
    <source>
        <dbReference type="Proteomes" id="UP000192247"/>
    </source>
</evidence>
<keyword evidence="2" id="KW-0812">Transmembrane</keyword>
<keyword evidence="5" id="KW-1185">Reference proteome</keyword>
<evidence type="ECO:0000256" key="1">
    <source>
        <dbReference type="SAM" id="MobiDB-lite"/>
    </source>
</evidence>
<feature type="domain" description="Partial AB-hydrolase lipase" evidence="3">
    <location>
        <begin position="107"/>
        <end position="160"/>
    </location>
</feature>
<dbReference type="OrthoDB" id="9974421at2759"/>
<dbReference type="Proteomes" id="UP000192247">
    <property type="component" value="Unassembled WGS sequence"/>
</dbReference>
<dbReference type="Pfam" id="PF04083">
    <property type="entry name" value="Abhydro_lipase"/>
    <property type="match status" value="1"/>
</dbReference>
<sequence length="173" mass="19068">MHAAAQLSKAARPLSRAKTKGGSKRAKAGQGPAPEYIPAKVNRPSTHGFLGPYNPIRIFVYVTLFLTAMSTLLVYDLLNGGPCGELLTPLVNYALPLMDDPDLGRNVEELVRSRNFEFERHNVTTEDGYIIEMHRVYNTNFSNNIRPALVFGLPLFCSSAVSLVDYRNNTPGA</sequence>
<organism evidence="4 5">
    <name type="scientific">Tropilaelaps mercedesae</name>
    <dbReference type="NCBI Taxonomy" id="418985"/>
    <lineage>
        <taxon>Eukaryota</taxon>
        <taxon>Metazoa</taxon>
        <taxon>Ecdysozoa</taxon>
        <taxon>Arthropoda</taxon>
        <taxon>Chelicerata</taxon>
        <taxon>Arachnida</taxon>
        <taxon>Acari</taxon>
        <taxon>Parasitiformes</taxon>
        <taxon>Mesostigmata</taxon>
        <taxon>Gamasina</taxon>
        <taxon>Dermanyssoidea</taxon>
        <taxon>Laelapidae</taxon>
        <taxon>Tropilaelaps</taxon>
    </lineage>
</organism>
<evidence type="ECO:0000313" key="4">
    <source>
        <dbReference type="EMBL" id="OQR78535.1"/>
    </source>
</evidence>
<dbReference type="EMBL" id="MNPL01002114">
    <property type="protein sequence ID" value="OQR78535.1"/>
    <property type="molecule type" value="Genomic_DNA"/>
</dbReference>
<dbReference type="InterPro" id="IPR029058">
    <property type="entry name" value="AB_hydrolase_fold"/>
</dbReference>
<keyword evidence="2" id="KW-1133">Transmembrane helix</keyword>
<gene>
    <name evidence="4" type="ORF">BIW11_06342</name>
</gene>
<feature type="region of interest" description="Disordered" evidence="1">
    <location>
        <begin position="1"/>
        <end position="38"/>
    </location>
</feature>
<dbReference type="InParanoid" id="A0A1V9XYE9"/>
<dbReference type="GO" id="GO:0006629">
    <property type="term" value="P:lipid metabolic process"/>
    <property type="evidence" value="ECO:0007669"/>
    <property type="project" value="InterPro"/>
</dbReference>
<dbReference type="Gene3D" id="3.40.50.1820">
    <property type="entry name" value="alpha/beta hydrolase"/>
    <property type="match status" value="1"/>
</dbReference>
<comment type="caution">
    <text evidence="4">The sequence shown here is derived from an EMBL/GenBank/DDBJ whole genome shotgun (WGS) entry which is preliminary data.</text>
</comment>
<feature type="compositionally biased region" description="Basic residues" evidence="1">
    <location>
        <begin position="15"/>
        <end position="27"/>
    </location>
</feature>
<evidence type="ECO:0000259" key="3">
    <source>
        <dbReference type="Pfam" id="PF04083"/>
    </source>
</evidence>